<dbReference type="Proteomes" id="UP001385951">
    <property type="component" value="Unassembled WGS sequence"/>
</dbReference>
<keyword evidence="6" id="KW-1185">Reference proteome</keyword>
<evidence type="ECO:0000313" key="3">
    <source>
        <dbReference type="EMBL" id="KAK7689339.1"/>
    </source>
</evidence>
<organism evidence="4 6">
    <name type="scientific">Cerrena zonata</name>
    <dbReference type="NCBI Taxonomy" id="2478898"/>
    <lineage>
        <taxon>Eukaryota</taxon>
        <taxon>Fungi</taxon>
        <taxon>Dikarya</taxon>
        <taxon>Basidiomycota</taxon>
        <taxon>Agaricomycotina</taxon>
        <taxon>Agaricomycetes</taxon>
        <taxon>Polyporales</taxon>
        <taxon>Cerrenaceae</taxon>
        <taxon>Cerrena</taxon>
    </lineage>
</organism>
<evidence type="ECO:0000313" key="1">
    <source>
        <dbReference type="EMBL" id="KAK7680519.1"/>
    </source>
</evidence>
<dbReference type="EMBL" id="JASBNA010000002">
    <property type="protein sequence ID" value="KAK7695365.1"/>
    <property type="molecule type" value="Genomic_DNA"/>
</dbReference>
<dbReference type="EMBL" id="JASBNA010000008">
    <property type="protein sequence ID" value="KAK7689339.1"/>
    <property type="molecule type" value="Genomic_DNA"/>
</dbReference>
<dbReference type="EMBL" id="JASBNA010000008">
    <property type="protein sequence ID" value="KAK7689279.1"/>
    <property type="molecule type" value="Genomic_DNA"/>
</dbReference>
<proteinExistence type="predicted"/>
<evidence type="ECO:0000313" key="2">
    <source>
        <dbReference type="EMBL" id="KAK7689279.1"/>
    </source>
</evidence>
<comment type="caution">
    <text evidence="4">The sequence shown here is derived from an EMBL/GenBank/DDBJ whole genome shotgun (WGS) entry which is preliminary data.</text>
</comment>
<evidence type="ECO:0000313" key="4">
    <source>
        <dbReference type="EMBL" id="KAK7692101.1"/>
    </source>
</evidence>
<name>A0AAW0GRA8_9APHY</name>
<evidence type="ECO:0000313" key="6">
    <source>
        <dbReference type="Proteomes" id="UP001385951"/>
    </source>
</evidence>
<dbReference type="EMBL" id="JASBNA010000005">
    <property type="protein sequence ID" value="KAK7692101.1"/>
    <property type="molecule type" value="Genomic_DNA"/>
</dbReference>
<gene>
    <name evidence="5" type="ORF">QCA50_002557</name>
    <name evidence="4" type="ORF">QCA50_005507</name>
    <name evidence="2" type="ORF">QCA50_007070</name>
    <name evidence="3" type="ORF">QCA50_007130</name>
    <name evidence="1" type="ORF">QCA50_016300</name>
</gene>
<protein>
    <submittedName>
        <fullName evidence="4">Uncharacterized protein</fullName>
    </submittedName>
</protein>
<accession>A0AAW0GRA8</accession>
<evidence type="ECO:0000313" key="5">
    <source>
        <dbReference type="EMBL" id="KAK7695365.1"/>
    </source>
</evidence>
<dbReference type="EMBL" id="JASBNA010000048">
    <property type="protein sequence ID" value="KAK7680519.1"/>
    <property type="molecule type" value="Genomic_DNA"/>
</dbReference>
<sequence length="121" mass="12967">MAKPVDAQCLGVTDTDRLAGANSVAAGDTFVGNGFEGLSVAMLETLGSVFVFDGVVTPLSLAVPLNLDEHIPSGFEEQLAAAFDPRVRSHRDFLRSARTISHRVGRVVKSIGTKLARFLRR</sequence>
<dbReference type="AlphaFoldDB" id="A0AAW0GRA8"/>
<reference evidence="4 6" key="1">
    <citation type="submission" date="2022-09" db="EMBL/GenBank/DDBJ databases">
        <authorList>
            <person name="Palmer J.M."/>
        </authorList>
    </citation>
    <scope>NUCLEOTIDE SEQUENCE [LARGE SCALE GENOMIC DNA]</scope>
    <source>
        <strain evidence="4 6">DSM 7382</strain>
    </source>
</reference>